<accession>A0A917IW15</accession>
<dbReference type="SFLD" id="SFLDG01066">
    <property type="entry name" value="organic_radical-activating_enz"/>
    <property type="match status" value="1"/>
</dbReference>
<reference evidence="8 9" key="1">
    <citation type="journal article" date="2014" name="Int. J. Syst. Evol. Microbiol.">
        <title>Complete genome sequence of Corynebacterium casei LMG S-19264T (=DSM 44701T), isolated from a smear-ripened cheese.</title>
        <authorList>
            <consortium name="US DOE Joint Genome Institute (JGI-PGF)"/>
            <person name="Walter F."/>
            <person name="Albersmeier A."/>
            <person name="Kalinowski J."/>
            <person name="Ruckert C."/>
        </authorList>
    </citation>
    <scope>NUCLEOTIDE SEQUENCE [LARGE SCALE GENOMIC DNA]</scope>
    <source>
        <strain evidence="8 9">CCM 8669</strain>
    </source>
</reference>
<evidence type="ECO:0000256" key="2">
    <source>
        <dbReference type="ARBA" id="ARBA00022485"/>
    </source>
</evidence>
<dbReference type="GO" id="GO:0051539">
    <property type="term" value="F:4 iron, 4 sulfur cluster binding"/>
    <property type="evidence" value="ECO:0007669"/>
    <property type="project" value="UniProtKB-KW"/>
</dbReference>
<comment type="function">
    <text evidence="7">Activation of anaerobic ribonucleoside-triphosphate reductase under anaerobic conditions by generation of an organic free radical, using S-adenosylmethionine and reduced flavodoxin as cosubstrates to produce 5'-deoxy-adenosine.</text>
</comment>
<dbReference type="CDD" id="cd01335">
    <property type="entry name" value="Radical_SAM"/>
    <property type="match status" value="1"/>
</dbReference>
<dbReference type="GO" id="GO:0043365">
    <property type="term" value="F:[formate-C-acetyltransferase]-activating enzyme activity"/>
    <property type="evidence" value="ECO:0007669"/>
    <property type="project" value="InterPro"/>
</dbReference>
<proteinExistence type="inferred from homology"/>
<dbReference type="PIRSF" id="PIRSF000368">
    <property type="entry name" value="NrdG"/>
    <property type="match status" value="1"/>
</dbReference>
<dbReference type="SFLD" id="SFLDF00299">
    <property type="entry name" value="anaerobic_ribonucleoside-triph"/>
    <property type="match status" value="1"/>
</dbReference>
<keyword evidence="4" id="KW-0479">Metal-binding</keyword>
<evidence type="ECO:0000256" key="3">
    <source>
        <dbReference type="ARBA" id="ARBA00022691"/>
    </source>
</evidence>
<comment type="caution">
    <text evidence="8">The sequence shown here is derived from an EMBL/GenBank/DDBJ whole genome shotgun (WGS) entry which is preliminary data.</text>
</comment>
<sequence length="198" mass="22257">MLTTSKDDGPRQLPPVNGSWSAARLSQRFVADYKPHVFVDGPGVRCSLYVSGCPFKCVGCYNEAAQSFRYGFEYTDQLEERILADLAHSYVAGLTLLGGEPFLNTGVCLQLARRVREELPQKTIWAWSGYTWEQLLFSARQGSSDQLELLELCDVLVDGPFIQSRYNSQLAFRGSENQRIIDVQQSLTRPNPVVLDLD</sequence>
<dbReference type="RefSeq" id="WP_188360092.1">
    <property type="nucleotide sequence ID" value="NZ_BMDC01000003.1"/>
</dbReference>
<keyword evidence="3" id="KW-0949">S-adenosyl-L-methionine</keyword>
<dbReference type="Proteomes" id="UP000600171">
    <property type="component" value="Unassembled WGS sequence"/>
</dbReference>
<evidence type="ECO:0000313" key="8">
    <source>
        <dbReference type="EMBL" id="GGH65395.1"/>
    </source>
</evidence>
<keyword evidence="2" id="KW-0004">4Fe-4S</keyword>
<evidence type="ECO:0000313" key="9">
    <source>
        <dbReference type="Proteomes" id="UP000600171"/>
    </source>
</evidence>
<dbReference type="NCBIfam" id="TIGR02491">
    <property type="entry name" value="NrdG"/>
    <property type="match status" value="1"/>
</dbReference>
<evidence type="ECO:0000256" key="6">
    <source>
        <dbReference type="ARBA" id="ARBA00023014"/>
    </source>
</evidence>
<dbReference type="InterPro" id="IPR007197">
    <property type="entry name" value="rSAM"/>
</dbReference>
<dbReference type="Pfam" id="PF13353">
    <property type="entry name" value="Fer4_12"/>
    <property type="match status" value="1"/>
</dbReference>
<evidence type="ECO:0000256" key="7">
    <source>
        <dbReference type="PIRNR" id="PIRNR000368"/>
    </source>
</evidence>
<dbReference type="GO" id="GO:0004748">
    <property type="term" value="F:ribonucleoside-diphosphate reductase activity, thioredoxin disulfide as acceptor"/>
    <property type="evidence" value="ECO:0007669"/>
    <property type="project" value="TreeGrafter"/>
</dbReference>
<dbReference type="InterPro" id="IPR058240">
    <property type="entry name" value="rSAM_sf"/>
</dbReference>
<evidence type="ECO:0000256" key="1">
    <source>
        <dbReference type="ARBA" id="ARBA00001966"/>
    </source>
</evidence>
<dbReference type="AlphaFoldDB" id="A0A917IW15"/>
<keyword evidence="9" id="KW-1185">Reference proteome</keyword>
<evidence type="ECO:0000256" key="4">
    <source>
        <dbReference type="ARBA" id="ARBA00022723"/>
    </source>
</evidence>
<name>A0A917IW15_9MICC</name>
<dbReference type="PANTHER" id="PTHR30352">
    <property type="entry name" value="PYRUVATE FORMATE-LYASE-ACTIVATING ENZYME"/>
    <property type="match status" value="1"/>
</dbReference>
<keyword evidence="5" id="KW-0408">Iron</keyword>
<dbReference type="EC" id="1.97.1.-" evidence="7"/>
<dbReference type="GO" id="GO:0046872">
    <property type="term" value="F:metal ion binding"/>
    <property type="evidence" value="ECO:0007669"/>
    <property type="project" value="UniProtKB-KW"/>
</dbReference>
<dbReference type="SUPFAM" id="SSF102114">
    <property type="entry name" value="Radical SAM enzymes"/>
    <property type="match status" value="1"/>
</dbReference>
<keyword evidence="6" id="KW-0411">Iron-sulfur</keyword>
<keyword evidence="7" id="KW-0560">Oxidoreductase</keyword>
<evidence type="ECO:0000256" key="5">
    <source>
        <dbReference type="ARBA" id="ARBA00023004"/>
    </source>
</evidence>
<dbReference type="InterPro" id="IPR013785">
    <property type="entry name" value="Aldolase_TIM"/>
</dbReference>
<comment type="similarity">
    <text evidence="7">Belongs to the organic radical-activating enzymes family.</text>
</comment>
<comment type="cofactor">
    <cofactor evidence="1">
        <name>[4Fe-4S] cluster</name>
        <dbReference type="ChEBI" id="CHEBI:49883"/>
    </cofactor>
</comment>
<dbReference type="InterPro" id="IPR012837">
    <property type="entry name" value="NrdG"/>
</dbReference>
<dbReference type="Gene3D" id="3.20.20.70">
    <property type="entry name" value="Aldolase class I"/>
    <property type="match status" value="1"/>
</dbReference>
<protein>
    <recommendedName>
        <fullName evidence="7">Anaerobic ribonucleoside-triphosphate reductase-activating protein</fullName>
        <ecNumber evidence="7">1.97.1.-</ecNumber>
    </recommendedName>
</protein>
<dbReference type="SFLD" id="SFLDG01063">
    <property type="entry name" value="activating_enzymes__group_1"/>
    <property type="match status" value="1"/>
</dbReference>
<dbReference type="EMBL" id="BMDC01000003">
    <property type="protein sequence ID" value="GGH65395.1"/>
    <property type="molecule type" value="Genomic_DNA"/>
</dbReference>
<dbReference type="SFLD" id="SFLDS00029">
    <property type="entry name" value="Radical_SAM"/>
    <property type="match status" value="1"/>
</dbReference>
<dbReference type="PANTHER" id="PTHR30352:SF2">
    <property type="entry name" value="ANAEROBIC RIBONUCLEOSIDE-TRIPHOSPHATE REDUCTASE-ACTIVATING PROTEIN"/>
    <property type="match status" value="1"/>
</dbReference>
<organism evidence="8 9">
    <name type="scientific">Rothia aerolata</name>
    <dbReference type="NCBI Taxonomy" id="1812262"/>
    <lineage>
        <taxon>Bacteria</taxon>
        <taxon>Bacillati</taxon>
        <taxon>Actinomycetota</taxon>
        <taxon>Actinomycetes</taxon>
        <taxon>Micrococcales</taxon>
        <taxon>Micrococcaceae</taxon>
        <taxon>Rothia</taxon>
    </lineage>
</organism>
<gene>
    <name evidence="8" type="primary">nrdG</name>
    <name evidence="8" type="ORF">GCM10007359_18590</name>
</gene>
<dbReference type="InterPro" id="IPR034457">
    <property type="entry name" value="Organic_radical-activating"/>
</dbReference>